<feature type="compositionally biased region" description="Basic residues" evidence="1">
    <location>
        <begin position="69"/>
        <end position="85"/>
    </location>
</feature>
<accession>A0A6J4P4U0</accession>
<dbReference type="AlphaFoldDB" id="A0A6J4P4U0"/>
<feature type="compositionally biased region" description="Basic residues" evidence="1">
    <location>
        <begin position="7"/>
        <end position="17"/>
    </location>
</feature>
<sequence>GAAAARRQARRGAPRLGRRGDLARRGRGHRHRDPPAALDGPDRPDEDASAPARGVLPGRGGWAALARGGRGRGARARGPRRRRRVRDPGVGRADREDVGGDRCGVRPPARHDARGRGRRLRLGPRRLRRPAADAERRLRHVGRVLRRPPGAPLPQAGPRPRRHRGDRRHRRRGGHREADRPPPRGAAGQAPRRPLERQLPVGARRPRPRHRPRVVRRPPRGRPRDAAPLRPHPPAPRRRRLPGRRPARRRLGGPARAAPALPAARARVHVRRGVRRTRRVGGREVRL</sequence>
<feature type="compositionally biased region" description="Basic residues" evidence="1">
    <location>
        <begin position="204"/>
        <end position="221"/>
    </location>
</feature>
<feature type="non-terminal residue" evidence="2">
    <location>
        <position position="1"/>
    </location>
</feature>
<feature type="compositionally biased region" description="Basic residues" evidence="1">
    <location>
        <begin position="235"/>
        <end position="251"/>
    </location>
</feature>
<feature type="compositionally biased region" description="Basic residues" evidence="1">
    <location>
        <begin position="159"/>
        <end position="174"/>
    </location>
</feature>
<feature type="compositionally biased region" description="Basic residues" evidence="1">
    <location>
        <begin position="266"/>
        <end position="280"/>
    </location>
</feature>
<keyword evidence="2" id="KW-0418">Kinase</keyword>
<reference evidence="2" key="1">
    <citation type="submission" date="2020-02" db="EMBL/GenBank/DDBJ databases">
        <authorList>
            <person name="Meier V. D."/>
        </authorList>
    </citation>
    <scope>NUCLEOTIDE SEQUENCE</scope>
    <source>
        <strain evidence="2">AVDCRST_MAG32</strain>
    </source>
</reference>
<feature type="compositionally biased region" description="Low complexity" evidence="1">
    <location>
        <begin position="252"/>
        <end position="265"/>
    </location>
</feature>
<organism evidence="2">
    <name type="scientific">uncultured Nocardioides sp</name>
    <dbReference type="NCBI Taxonomy" id="198441"/>
    <lineage>
        <taxon>Bacteria</taxon>
        <taxon>Bacillati</taxon>
        <taxon>Actinomycetota</taxon>
        <taxon>Actinomycetes</taxon>
        <taxon>Propionibacteriales</taxon>
        <taxon>Nocardioidaceae</taxon>
        <taxon>Nocardioides</taxon>
        <taxon>environmental samples</taxon>
    </lineage>
</organism>
<protein>
    <submittedName>
        <fullName evidence="2">Ribulosamine/erythrulosamine 3-kinase potentially involved in protein deglycation</fullName>
    </submittedName>
</protein>
<evidence type="ECO:0000313" key="2">
    <source>
        <dbReference type="EMBL" id="CAA9402721.1"/>
    </source>
</evidence>
<dbReference type="EMBL" id="CADCUM010000120">
    <property type="protein sequence ID" value="CAA9402721.1"/>
    <property type="molecule type" value="Genomic_DNA"/>
</dbReference>
<feature type="compositionally biased region" description="Basic residues" evidence="1">
    <location>
        <begin position="137"/>
        <end position="146"/>
    </location>
</feature>
<gene>
    <name evidence="2" type="ORF">AVDCRST_MAG32-3060</name>
</gene>
<feature type="compositionally biased region" description="Basic and acidic residues" evidence="1">
    <location>
        <begin position="86"/>
        <end position="115"/>
    </location>
</feature>
<evidence type="ECO:0000256" key="1">
    <source>
        <dbReference type="SAM" id="MobiDB-lite"/>
    </source>
</evidence>
<proteinExistence type="predicted"/>
<feature type="region of interest" description="Disordered" evidence="1">
    <location>
        <begin position="1"/>
        <end position="287"/>
    </location>
</feature>
<keyword evidence="2" id="KW-0808">Transferase</keyword>
<name>A0A6J4P4U0_9ACTN</name>
<dbReference type="GO" id="GO:0016301">
    <property type="term" value="F:kinase activity"/>
    <property type="evidence" value="ECO:0007669"/>
    <property type="project" value="UniProtKB-KW"/>
</dbReference>
<feature type="non-terminal residue" evidence="2">
    <location>
        <position position="287"/>
    </location>
</feature>
<feature type="compositionally biased region" description="Basic residues" evidence="1">
    <location>
        <begin position="116"/>
        <end position="129"/>
    </location>
</feature>